<dbReference type="EC" id="2.1.1.-" evidence="7"/>
<comment type="caution">
    <text evidence="7">The sequence shown here is derived from an EMBL/GenBank/DDBJ whole genome shotgun (WGS) entry which is preliminary data.</text>
</comment>
<proteinExistence type="predicted"/>
<evidence type="ECO:0000256" key="4">
    <source>
        <dbReference type="ARBA" id="ARBA00022679"/>
    </source>
</evidence>
<evidence type="ECO:0000259" key="6">
    <source>
        <dbReference type="Pfam" id="PF13847"/>
    </source>
</evidence>
<sequence length="188" mass="20934">MRYIKDDEFIRGNCPMTKEEIRILSIAKLGVESDYRVLDVGAGTGSVSVQMAKICSKGQVVAIEKNEEALSVIEKNIEKFNVNNLTVVKGEALEVESSIKPYFDAVFIGGSGGNIEEIIKRYGAKLKENGKMVLNFITLNNLYKTLDTLKSMNYEVECIQVSINKTRANSYMMTSNNSIFIVSAIRNL</sequence>
<dbReference type="SUPFAM" id="SSF53335">
    <property type="entry name" value="S-adenosyl-L-methionine-dependent methyltransferases"/>
    <property type="match status" value="1"/>
</dbReference>
<dbReference type="Gene3D" id="3.40.50.150">
    <property type="entry name" value="Vaccinia Virus protein VP39"/>
    <property type="match status" value="1"/>
</dbReference>
<reference evidence="7 8" key="1">
    <citation type="journal article" date="2012" name="Front. Microbiol.">
        <title>Draft Genome Sequence of the Virulent Strain 01-B526 of the Fish Pathogen Aeromonas salmonicida.</title>
        <authorList>
            <person name="Charette S.J."/>
            <person name="Brochu F."/>
            <person name="Boyle B."/>
            <person name="Filion G."/>
            <person name="Tanaka K.H."/>
            <person name="Derome N."/>
        </authorList>
    </citation>
    <scope>NUCLEOTIDE SEQUENCE [LARGE SCALE GENOMIC DNA]</scope>
    <source>
        <strain evidence="7 8">P11</strain>
    </source>
</reference>
<dbReference type="NCBIfam" id="TIGR02469">
    <property type="entry name" value="CbiT"/>
    <property type="match status" value="1"/>
</dbReference>
<comment type="pathway">
    <text evidence="1">Cofactor biosynthesis; adenosylcobalamin biosynthesis.</text>
</comment>
<evidence type="ECO:0000313" key="8">
    <source>
        <dbReference type="Proteomes" id="UP000093954"/>
    </source>
</evidence>
<organism evidence="7 8">
    <name type="scientific">Clostridium ragsdalei P11</name>
    <dbReference type="NCBI Taxonomy" id="1353534"/>
    <lineage>
        <taxon>Bacteria</taxon>
        <taxon>Bacillati</taxon>
        <taxon>Bacillota</taxon>
        <taxon>Clostridia</taxon>
        <taxon>Eubacteriales</taxon>
        <taxon>Clostridiaceae</taxon>
        <taxon>Clostridium</taxon>
    </lineage>
</organism>
<dbReference type="GO" id="GO:0008276">
    <property type="term" value="F:protein methyltransferase activity"/>
    <property type="evidence" value="ECO:0007669"/>
    <property type="project" value="InterPro"/>
</dbReference>
<dbReference type="InterPro" id="IPR050714">
    <property type="entry name" value="Cobalamin_biosynth_MTase"/>
</dbReference>
<evidence type="ECO:0000256" key="5">
    <source>
        <dbReference type="ARBA" id="ARBA00022691"/>
    </source>
</evidence>
<keyword evidence="3 7" id="KW-0489">Methyltransferase</keyword>
<protein>
    <submittedName>
        <fullName evidence="7">Putative cobalt-precorrin-6Y C(15)-methyltransferase</fullName>
        <ecNumber evidence="7">2.1.1.-</ecNumber>
    </submittedName>
</protein>
<dbReference type="RefSeq" id="WP_065076698.1">
    <property type="nucleotide sequence ID" value="NZ_LROS01000003.1"/>
</dbReference>
<dbReference type="InterPro" id="IPR025714">
    <property type="entry name" value="Methyltranfer_dom"/>
</dbReference>
<evidence type="ECO:0000313" key="7">
    <source>
        <dbReference type="EMBL" id="OBR96744.1"/>
    </source>
</evidence>
<dbReference type="CDD" id="cd02440">
    <property type="entry name" value="AdoMet_MTases"/>
    <property type="match status" value="1"/>
</dbReference>
<dbReference type="GO" id="GO:0032259">
    <property type="term" value="P:methylation"/>
    <property type="evidence" value="ECO:0007669"/>
    <property type="project" value="UniProtKB-KW"/>
</dbReference>
<dbReference type="UniPathway" id="UPA00148"/>
<dbReference type="PANTHER" id="PTHR43182:SF1">
    <property type="entry name" value="COBALT-PRECORRIN-7 C(5)-METHYLTRANSFERASE"/>
    <property type="match status" value="1"/>
</dbReference>
<dbReference type="PATRIC" id="fig|1353534.3.peg.262"/>
<keyword evidence="4 7" id="KW-0808">Transferase</keyword>
<dbReference type="Proteomes" id="UP000093954">
    <property type="component" value="Unassembled WGS sequence"/>
</dbReference>
<accession>A0A1A6B330</accession>
<keyword evidence="5" id="KW-0949">S-adenosyl-L-methionine</keyword>
<dbReference type="Pfam" id="PF13847">
    <property type="entry name" value="Methyltransf_31"/>
    <property type="match status" value="1"/>
</dbReference>
<keyword evidence="2" id="KW-0169">Cobalamin biosynthesis</keyword>
<keyword evidence="8" id="KW-1185">Reference proteome</keyword>
<name>A0A1A6B330_9CLOT</name>
<gene>
    <name evidence="7" type="primary">cbiT</name>
    <name evidence="7" type="ORF">CLRAG_02530</name>
</gene>
<dbReference type="PANTHER" id="PTHR43182">
    <property type="entry name" value="COBALT-PRECORRIN-6B C(15)-METHYLTRANSFERASE (DECARBOXYLATING)"/>
    <property type="match status" value="1"/>
</dbReference>
<evidence type="ECO:0000256" key="1">
    <source>
        <dbReference type="ARBA" id="ARBA00004953"/>
    </source>
</evidence>
<feature type="domain" description="Methyltransferase" evidence="6">
    <location>
        <begin position="32"/>
        <end position="161"/>
    </location>
</feature>
<evidence type="ECO:0000256" key="2">
    <source>
        <dbReference type="ARBA" id="ARBA00022573"/>
    </source>
</evidence>
<dbReference type="InterPro" id="IPR014008">
    <property type="entry name" value="Cbl_synth_MTase_CbiT"/>
</dbReference>
<evidence type="ECO:0000256" key="3">
    <source>
        <dbReference type="ARBA" id="ARBA00022603"/>
    </source>
</evidence>
<dbReference type="AlphaFoldDB" id="A0A1A6B330"/>
<dbReference type="EMBL" id="LROS01000003">
    <property type="protein sequence ID" value="OBR96744.1"/>
    <property type="molecule type" value="Genomic_DNA"/>
</dbReference>
<dbReference type="InterPro" id="IPR029063">
    <property type="entry name" value="SAM-dependent_MTases_sf"/>
</dbReference>
<dbReference type="GO" id="GO:0009236">
    <property type="term" value="P:cobalamin biosynthetic process"/>
    <property type="evidence" value="ECO:0007669"/>
    <property type="project" value="UniProtKB-UniPathway"/>
</dbReference>